<evidence type="ECO:0000256" key="6">
    <source>
        <dbReference type="ARBA" id="ARBA00022679"/>
    </source>
</evidence>
<sequence length="1149" mass="125545">MADSPIFYDPSGRRRKRFRLAMLLFALLLVLVATGLFATIRVVPYAPPLPVNAERGRPLPPPRTSLLARTERNLNHAIERLLGTRPPSARQVGAVRATQARQSLGKPLSVGFYTPWDPSSSASLQRHIGDLDWLAPVWVTVTGPKHDFQVVPDRDGRNIINQARERPLILPVIQNFTNGAVDPAGAQALLASTAARRRLIQQTEAFLLQNRASGAVFDFEDLNGPGQLHYLQLLQEAHAVFAKHGWLVTVAVPVDAGWNLRRFAAVADKLFVMAYDEHTNDGEPGPIASNGWWASSVATALRQIPRGKAIVTIGNYSYDWHDGGGEPLNVEEAWNRALDNDAKPVFDAASGNSSFAYDDEKGHPHTVWILDAASAFNELSLLQRIGIGDVAVWRMGAEDPALWSLFGRNAARPLQASGLERLPVGTNVDIEGNGEILKISSLPTEGRRRIAMSRDGLIGGVDFLTLPRPFTVTRSMGKPGLVALTFDDGPDPRWTPKILDILKAKQVPATFFIVGENALTERSLLNRMVDEGHEVGSHTYTHPNLATTGQTQTLFELNATQRLFQAYTGRTLKLFRAPYFGDAEPTTADELLPALDAQNRGYISVGLHVDGEDWQRPGVPAIVANVVNGVVGLRDNPDKAGNVVLLHDSGGDRQQTIDALPILIDQLRAKGYRFVPVSELAGLSRDQVMPQLSAADAAAVRLDLGLFEILGLVVRALAALFAFALTLGILRALFLSGLALNAARREAQRARPPVDPDTFVTVLIPAFNEERVIERSVRTVLASENVRLEVIVIDDGSKDRTGAIVHEVFDGDPRVQLLTLANGGKARALNEGLALASGEIVIALDADTQFEPGTIARLARWFAADEKLGAVAGNAKVGNRINLVTKWQALEYVTAQNLERRALARLGAMMVVPGAVGAWRKAAIEAVGGYPPDTLAEDQDLTIAVQRAGWHVTYDQSAIAWTEAPQTLRQLARQRFRWAYGTIQCIWKHKRVLGTGRPAGLAFIGLPQAIMFQLLFALVSPIIDLALLVSIVSTAVSIHAHGYEMVKGDLHHMATFWLLFAAIDLTAGLIAFALERRERWGLMLWLVPARFVYRQVMYYVVVKAVIQALRGPRVGWASIARSGQVQLGVRRSASVEQGDGRVKREAEQA</sequence>
<dbReference type="SMART" id="SM00636">
    <property type="entry name" value="Glyco_18"/>
    <property type="match status" value="1"/>
</dbReference>
<evidence type="ECO:0000259" key="10">
    <source>
        <dbReference type="PROSITE" id="PS51910"/>
    </source>
</evidence>
<dbReference type="OrthoDB" id="276604at2"/>
<dbReference type="Gene3D" id="3.90.550.10">
    <property type="entry name" value="Spore Coat Polysaccharide Biosynthesis Protein SpsA, Chain A"/>
    <property type="match status" value="1"/>
</dbReference>
<keyword evidence="6 11" id="KW-0808">Transferase</keyword>
<reference evidence="11 12" key="1">
    <citation type="submission" date="2018-12" db="EMBL/GenBank/DDBJ databases">
        <title>Sphingomonas sp. HMF7854 Genome sequencing and assembly.</title>
        <authorList>
            <person name="Cha I."/>
            <person name="Kang H."/>
            <person name="Kim H."/>
            <person name="Kang J."/>
            <person name="Joh K."/>
        </authorList>
    </citation>
    <scope>NUCLEOTIDE SEQUENCE [LARGE SCALE GENOMIC DNA]</scope>
    <source>
        <strain evidence="11 12">HMF7854</strain>
    </source>
</reference>
<dbReference type="GO" id="GO:0016757">
    <property type="term" value="F:glycosyltransferase activity"/>
    <property type="evidence" value="ECO:0007669"/>
    <property type="project" value="UniProtKB-KW"/>
</dbReference>
<evidence type="ECO:0000313" key="11">
    <source>
        <dbReference type="EMBL" id="RST31044.1"/>
    </source>
</evidence>
<keyword evidence="12" id="KW-1185">Reference proteome</keyword>
<dbReference type="SUPFAM" id="SSF53448">
    <property type="entry name" value="Nucleotide-diphospho-sugar transferases"/>
    <property type="match status" value="1"/>
</dbReference>
<comment type="caution">
    <text evidence="11">The sequence shown here is derived from an EMBL/GenBank/DDBJ whole genome shotgun (WGS) entry which is preliminary data.</text>
</comment>
<dbReference type="InterPro" id="IPR029070">
    <property type="entry name" value="Chitinase_insertion_sf"/>
</dbReference>
<evidence type="ECO:0000256" key="7">
    <source>
        <dbReference type="ARBA" id="ARBA00032976"/>
    </source>
</evidence>
<evidence type="ECO:0000256" key="5">
    <source>
        <dbReference type="ARBA" id="ARBA00022676"/>
    </source>
</evidence>
<dbReference type="InterPro" id="IPR011583">
    <property type="entry name" value="Chitinase_II/V-like_cat"/>
</dbReference>
<dbReference type="Gene3D" id="3.20.20.370">
    <property type="entry name" value="Glycoside hydrolase/deacetylase"/>
    <property type="match status" value="1"/>
</dbReference>
<dbReference type="PROSITE" id="PS51677">
    <property type="entry name" value="NODB"/>
    <property type="match status" value="1"/>
</dbReference>
<comment type="function">
    <text evidence="1">Is involved in generating a small heat-stable compound (Nod), an acylated oligomer of N-acetylglucosamine, that stimulates mitosis in various plant protoplasts.</text>
</comment>
<dbReference type="InterPro" id="IPR002509">
    <property type="entry name" value="NODB_dom"/>
</dbReference>
<keyword evidence="5" id="KW-0328">Glycosyltransferase</keyword>
<evidence type="ECO:0000256" key="1">
    <source>
        <dbReference type="ARBA" id="ARBA00003236"/>
    </source>
</evidence>
<name>A0A429VAU8_9SPHN</name>
<protein>
    <recommendedName>
        <fullName evidence="4">Chitooligosaccharide deacetylase</fullName>
    </recommendedName>
    <alternativeName>
        <fullName evidence="7">Nodulation protein B</fullName>
    </alternativeName>
</protein>
<feature type="transmembrane region" description="Helical" evidence="8">
    <location>
        <begin position="1014"/>
        <end position="1036"/>
    </location>
</feature>
<accession>A0A429VAU8</accession>
<feature type="transmembrane region" description="Helical" evidence="8">
    <location>
        <begin position="1056"/>
        <end position="1074"/>
    </location>
</feature>
<dbReference type="SUPFAM" id="SSF88713">
    <property type="entry name" value="Glycoside hydrolase/deacetylase"/>
    <property type="match status" value="1"/>
</dbReference>
<dbReference type="Pfam" id="PF00704">
    <property type="entry name" value="Glyco_hydro_18"/>
    <property type="match status" value="1"/>
</dbReference>
<feature type="domain" description="NodB homology" evidence="9">
    <location>
        <begin position="480"/>
        <end position="675"/>
    </location>
</feature>
<comment type="similarity">
    <text evidence="3">Belongs to the polysaccharide deacetylase family.</text>
</comment>
<dbReference type="InterPro" id="IPR029044">
    <property type="entry name" value="Nucleotide-diphossugar_trans"/>
</dbReference>
<keyword evidence="8" id="KW-0812">Transmembrane</keyword>
<evidence type="ECO:0000256" key="2">
    <source>
        <dbReference type="ARBA" id="ARBA00006739"/>
    </source>
</evidence>
<dbReference type="SUPFAM" id="SSF51445">
    <property type="entry name" value="(Trans)glycosidases"/>
    <property type="match status" value="1"/>
</dbReference>
<dbReference type="Gene3D" id="3.20.20.80">
    <property type="entry name" value="Glycosidases"/>
    <property type="match status" value="1"/>
</dbReference>
<dbReference type="InterPro" id="IPR017853">
    <property type="entry name" value="GH"/>
</dbReference>
<dbReference type="Pfam" id="PF13641">
    <property type="entry name" value="Glyco_tranf_2_3"/>
    <property type="match status" value="1"/>
</dbReference>
<dbReference type="GO" id="GO:0016810">
    <property type="term" value="F:hydrolase activity, acting on carbon-nitrogen (but not peptide) bonds"/>
    <property type="evidence" value="ECO:0007669"/>
    <property type="project" value="InterPro"/>
</dbReference>
<dbReference type="Gene3D" id="3.10.50.10">
    <property type="match status" value="1"/>
</dbReference>
<evidence type="ECO:0000256" key="8">
    <source>
        <dbReference type="SAM" id="Phobius"/>
    </source>
</evidence>
<dbReference type="RefSeq" id="WP_126718877.1">
    <property type="nucleotide sequence ID" value="NZ_RWJF01000001.1"/>
</dbReference>
<proteinExistence type="inferred from homology"/>
<dbReference type="PANTHER" id="PTHR43630:SF1">
    <property type="entry name" value="POLY-BETA-1,6-N-ACETYL-D-GLUCOSAMINE SYNTHASE"/>
    <property type="match status" value="1"/>
</dbReference>
<evidence type="ECO:0000256" key="3">
    <source>
        <dbReference type="ARBA" id="ARBA00010973"/>
    </source>
</evidence>
<dbReference type="InterPro" id="IPR011330">
    <property type="entry name" value="Glyco_hydro/deAcase_b/a-brl"/>
</dbReference>
<comment type="similarity">
    <text evidence="2">Belongs to the glycosyltransferase 2 family.</text>
</comment>
<evidence type="ECO:0000259" key="9">
    <source>
        <dbReference type="PROSITE" id="PS51677"/>
    </source>
</evidence>
<dbReference type="GO" id="GO:0005975">
    <property type="term" value="P:carbohydrate metabolic process"/>
    <property type="evidence" value="ECO:0007669"/>
    <property type="project" value="InterPro"/>
</dbReference>
<dbReference type="Pfam" id="PF01522">
    <property type="entry name" value="Polysacc_deac_1"/>
    <property type="match status" value="1"/>
</dbReference>
<dbReference type="GO" id="GO:0008061">
    <property type="term" value="F:chitin binding"/>
    <property type="evidence" value="ECO:0007669"/>
    <property type="project" value="InterPro"/>
</dbReference>
<dbReference type="EMBL" id="RWJF01000001">
    <property type="protein sequence ID" value="RST31044.1"/>
    <property type="molecule type" value="Genomic_DNA"/>
</dbReference>
<keyword evidence="8" id="KW-0472">Membrane</keyword>
<dbReference type="PANTHER" id="PTHR43630">
    <property type="entry name" value="POLY-BETA-1,6-N-ACETYL-D-GLUCOSAMINE SYNTHASE"/>
    <property type="match status" value="1"/>
</dbReference>
<evidence type="ECO:0000256" key="4">
    <source>
        <dbReference type="ARBA" id="ARBA00020071"/>
    </source>
</evidence>
<organism evidence="11 12">
    <name type="scientific">Sphingomonas ginkgonis</name>
    <dbReference type="NCBI Taxonomy" id="2315330"/>
    <lineage>
        <taxon>Bacteria</taxon>
        <taxon>Pseudomonadati</taxon>
        <taxon>Pseudomonadota</taxon>
        <taxon>Alphaproteobacteria</taxon>
        <taxon>Sphingomonadales</taxon>
        <taxon>Sphingomonadaceae</taxon>
        <taxon>Sphingomonas</taxon>
    </lineage>
</organism>
<dbReference type="CDD" id="cd10962">
    <property type="entry name" value="CE4_GT2-like"/>
    <property type="match status" value="1"/>
</dbReference>
<dbReference type="Proteomes" id="UP000274661">
    <property type="component" value="Unassembled WGS sequence"/>
</dbReference>
<dbReference type="CDD" id="cd06423">
    <property type="entry name" value="CESA_like"/>
    <property type="match status" value="1"/>
</dbReference>
<keyword evidence="8" id="KW-1133">Transmembrane helix</keyword>
<feature type="domain" description="GH18" evidence="10">
    <location>
        <begin position="107"/>
        <end position="413"/>
    </location>
</feature>
<dbReference type="InterPro" id="IPR001223">
    <property type="entry name" value="Glyco_hydro18_cat"/>
</dbReference>
<feature type="transmembrane region" description="Helical" evidence="8">
    <location>
        <begin position="716"/>
        <end position="740"/>
    </location>
</feature>
<gene>
    <name evidence="11" type="ORF">HMF7854_09485</name>
</gene>
<dbReference type="PROSITE" id="PS51910">
    <property type="entry name" value="GH18_2"/>
    <property type="match status" value="1"/>
</dbReference>
<evidence type="ECO:0000313" key="12">
    <source>
        <dbReference type="Proteomes" id="UP000274661"/>
    </source>
</evidence>
<dbReference type="AlphaFoldDB" id="A0A429VAU8"/>